<dbReference type="PANTHER" id="PTHR32295">
    <property type="entry name" value="IQ-DOMAIN 5-RELATED"/>
    <property type="match status" value="1"/>
</dbReference>
<feature type="domain" description="IBB" evidence="3">
    <location>
        <begin position="1"/>
        <end position="61"/>
    </location>
</feature>
<reference evidence="4 5" key="1">
    <citation type="submission" date="2024-04" db="EMBL/GenBank/DDBJ databases">
        <title>The reference genome of an endangered Asteraceae, Deinandra increscens subsp. villosa, native to the Central Coast of California.</title>
        <authorList>
            <person name="Guilliams M."/>
            <person name="Hasenstab-Lehman K."/>
            <person name="Meyer R."/>
            <person name="Mcevoy S."/>
        </authorList>
    </citation>
    <scope>NUCLEOTIDE SEQUENCE [LARGE SCALE GENOMIC DNA]</scope>
    <source>
        <tissue evidence="4">Leaf</tissue>
    </source>
</reference>
<comment type="caution">
    <text evidence="4">The sequence shown here is derived from an EMBL/GenBank/DDBJ whole genome shotgun (WGS) entry which is preliminary data.</text>
</comment>
<dbReference type="PANTHER" id="PTHR32295:SF123">
    <property type="entry name" value="PROTEIN IQ-DOMAIN 5"/>
    <property type="match status" value="1"/>
</dbReference>
<protein>
    <recommendedName>
        <fullName evidence="3">IBB domain-containing protein</fullName>
    </recommendedName>
</protein>
<dbReference type="Proteomes" id="UP001408789">
    <property type="component" value="Unassembled WGS sequence"/>
</dbReference>
<evidence type="ECO:0000313" key="4">
    <source>
        <dbReference type="EMBL" id="KAK9058261.1"/>
    </source>
</evidence>
<dbReference type="GO" id="GO:0006606">
    <property type="term" value="P:protein import into nucleus"/>
    <property type="evidence" value="ECO:0007669"/>
    <property type="project" value="InterPro"/>
</dbReference>
<dbReference type="GO" id="GO:0005516">
    <property type="term" value="F:calmodulin binding"/>
    <property type="evidence" value="ECO:0007669"/>
    <property type="project" value="UniProtKB-KW"/>
</dbReference>
<evidence type="ECO:0000313" key="5">
    <source>
        <dbReference type="Proteomes" id="UP001408789"/>
    </source>
</evidence>
<gene>
    <name evidence="4" type="ORF">SSX86_023101</name>
</gene>
<evidence type="ECO:0000259" key="3">
    <source>
        <dbReference type="Pfam" id="PF01749"/>
    </source>
</evidence>
<accession>A0AAP0GQX6</accession>
<proteinExistence type="inferred from homology"/>
<dbReference type="GO" id="GO:0061608">
    <property type="term" value="F:nuclear import signal receptor activity"/>
    <property type="evidence" value="ECO:0007669"/>
    <property type="project" value="InterPro"/>
</dbReference>
<dbReference type="Pfam" id="PF01749">
    <property type="entry name" value="IBB"/>
    <property type="match status" value="1"/>
</dbReference>
<dbReference type="AlphaFoldDB" id="A0AAP0GQX6"/>
<organism evidence="4 5">
    <name type="scientific">Deinandra increscens subsp. villosa</name>
    <dbReference type="NCBI Taxonomy" id="3103831"/>
    <lineage>
        <taxon>Eukaryota</taxon>
        <taxon>Viridiplantae</taxon>
        <taxon>Streptophyta</taxon>
        <taxon>Embryophyta</taxon>
        <taxon>Tracheophyta</taxon>
        <taxon>Spermatophyta</taxon>
        <taxon>Magnoliopsida</taxon>
        <taxon>eudicotyledons</taxon>
        <taxon>Gunneridae</taxon>
        <taxon>Pentapetalae</taxon>
        <taxon>asterids</taxon>
        <taxon>campanulids</taxon>
        <taxon>Asterales</taxon>
        <taxon>Asteraceae</taxon>
        <taxon>Asteroideae</taxon>
        <taxon>Heliantheae alliance</taxon>
        <taxon>Madieae</taxon>
        <taxon>Madiinae</taxon>
        <taxon>Deinandra</taxon>
    </lineage>
</organism>
<comment type="similarity">
    <text evidence="2">Belongs to the IQD family.</text>
</comment>
<dbReference type="EMBL" id="JBCNJP010000023">
    <property type="protein sequence ID" value="KAK9058261.1"/>
    <property type="molecule type" value="Genomic_DNA"/>
</dbReference>
<evidence type="ECO:0000256" key="2">
    <source>
        <dbReference type="ARBA" id="ARBA00024341"/>
    </source>
</evidence>
<keyword evidence="5" id="KW-1185">Reference proteome</keyword>
<evidence type="ECO:0000256" key="1">
    <source>
        <dbReference type="ARBA" id="ARBA00022860"/>
    </source>
</evidence>
<keyword evidence="1" id="KW-0112">Calmodulin-binding</keyword>
<name>A0AAP0GQX6_9ASTR</name>
<dbReference type="InterPro" id="IPR002652">
    <property type="entry name" value="Importin-a_IBB"/>
</dbReference>
<sequence>MVEIRKNLREENLQKKRREGLTARQFPMPVQSASFSENKLENLPAMVAGVWIQKEEAVITAWENLQNAKVEHQSGNWSRYQVHVAAAKARRALRALKGLVRLPALVRGNAMRKQAAITLWCMQALIRVQARVRARWVRIALEGTIGLKERESLLQGKPFVTSESHDSMPFVGTIIRAMQTGRAMASAINVVQTYYSFTDYALLSKVVEAGQIRETPQGSRHKSTKFMI</sequence>